<protein>
    <submittedName>
        <fullName evidence="3">Uncharacterized protein</fullName>
    </submittedName>
</protein>
<sequence>MYDPTSHIIDEVIQRFITFYILTLKSWVKLLYVPLVLALFCFHKLYIHHNNSPLSFFNDTTTQHNITPTTSLPQHHSHNITPTTSLAQHSDSLPQASIAPLLPLDFATSPNFAALLPESSPQNLANGLNQAAAGIQRANSELQKLPNLPAIAQGSAIVNQLQQIQHQIQENYDQLRQEIRQVRKDVIIGFQTIEYNSIARLQNSGIKRADYPLTTLRDYKTNTNIADFPATPAEISNMTGTTLNRVLEALNLPTTGTTDCGQETTTSVLCWAA</sequence>
<evidence type="ECO:0000313" key="4">
    <source>
        <dbReference type="Proteomes" id="UP000008142"/>
    </source>
</evidence>
<accession>F0UNT3</accession>
<dbReference type="HOGENOM" id="CLU_1019286_0_0_1"/>
<evidence type="ECO:0000313" key="3">
    <source>
        <dbReference type="EMBL" id="EGC46845.1"/>
    </source>
</evidence>
<proteinExistence type="predicted"/>
<dbReference type="EMBL" id="DS990640">
    <property type="protein sequence ID" value="EGC46845.1"/>
    <property type="molecule type" value="Genomic_DNA"/>
</dbReference>
<dbReference type="STRING" id="544711.F0UNT3"/>
<dbReference type="Proteomes" id="UP000008142">
    <property type="component" value="Unassembled WGS sequence"/>
</dbReference>
<keyword evidence="1" id="KW-0175">Coiled coil</keyword>
<feature type="region of interest" description="Disordered" evidence="2">
    <location>
        <begin position="67"/>
        <end position="87"/>
    </location>
</feature>
<name>F0UNT3_AJEC8</name>
<reference evidence="4" key="1">
    <citation type="submission" date="2008-07" db="EMBL/GenBank/DDBJ databases">
        <title>Annotation of Ajellomyces capsulatus strain H88.</title>
        <authorList>
            <person name="Champion M."/>
            <person name="Cuomo C."/>
            <person name="Ma L.-J."/>
            <person name="Henn M.R."/>
            <person name="Sil A."/>
            <person name="Goldman B."/>
            <person name="Young S.K."/>
            <person name="Kodira C.D."/>
            <person name="Zeng Q."/>
            <person name="Koehrsen M."/>
            <person name="Alvarado L."/>
            <person name="Berlin A."/>
            <person name="Borenstein D."/>
            <person name="Chen Z."/>
            <person name="Engels R."/>
            <person name="Freedman E."/>
            <person name="Gellesch M."/>
            <person name="Goldberg J."/>
            <person name="Griggs A."/>
            <person name="Gujja S."/>
            <person name="Heiman D."/>
            <person name="Hepburn T."/>
            <person name="Howarth C."/>
            <person name="Jen D."/>
            <person name="Larson L."/>
            <person name="Lewis B."/>
            <person name="Mehta T."/>
            <person name="Park D."/>
            <person name="Pearson M."/>
            <person name="Roberts A."/>
            <person name="Saif S."/>
            <person name="Shea T."/>
            <person name="Shenoy N."/>
            <person name="Sisk P."/>
            <person name="Stolte C."/>
            <person name="Sykes S."/>
            <person name="Walk T."/>
            <person name="White J."/>
            <person name="Yandava C."/>
            <person name="Klein B."/>
            <person name="McEwen J.G."/>
            <person name="Puccia R."/>
            <person name="Goldman G.H."/>
            <person name="Felipe M.S."/>
            <person name="Nino-Vega G."/>
            <person name="San-Blas G."/>
            <person name="Taylor J."/>
            <person name="Mendoza L."/>
            <person name="Galagan J."/>
            <person name="Nusbaum C."/>
            <person name="Birren B."/>
        </authorList>
    </citation>
    <scope>NUCLEOTIDE SEQUENCE [LARGE SCALE GENOMIC DNA]</scope>
    <source>
        <strain evidence="4">H88</strain>
    </source>
</reference>
<evidence type="ECO:0000256" key="1">
    <source>
        <dbReference type="SAM" id="Coils"/>
    </source>
</evidence>
<dbReference type="AlphaFoldDB" id="F0UNT3"/>
<organism evidence="4">
    <name type="scientific">Ajellomyces capsulatus (strain H88)</name>
    <name type="common">Darling's disease fungus</name>
    <name type="synonym">Histoplasma capsulatum</name>
    <dbReference type="NCBI Taxonomy" id="544711"/>
    <lineage>
        <taxon>Eukaryota</taxon>
        <taxon>Fungi</taxon>
        <taxon>Dikarya</taxon>
        <taxon>Ascomycota</taxon>
        <taxon>Pezizomycotina</taxon>
        <taxon>Eurotiomycetes</taxon>
        <taxon>Eurotiomycetidae</taxon>
        <taxon>Onygenales</taxon>
        <taxon>Ajellomycetaceae</taxon>
        <taxon>Histoplasma</taxon>
    </lineage>
</organism>
<feature type="coiled-coil region" evidence="1">
    <location>
        <begin position="158"/>
        <end position="185"/>
    </location>
</feature>
<gene>
    <name evidence="3" type="ORF">HCEG_06060</name>
</gene>
<evidence type="ECO:0000256" key="2">
    <source>
        <dbReference type="SAM" id="MobiDB-lite"/>
    </source>
</evidence>
<dbReference type="OrthoDB" id="4159080at2759"/>